<feature type="domain" description="PASTA" evidence="3">
    <location>
        <begin position="40"/>
        <end position="108"/>
    </location>
</feature>
<evidence type="ECO:0000259" key="3">
    <source>
        <dbReference type="PROSITE" id="PS51178"/>
    </source>
</evidence>
<comment type="caution">
    <text evidence="4">The sequence shown here is derived from an EMBL/GenBank/DDBJ whole genome shotgun (WGS) entry which is preliminary data.</text>
</comment>
<dbReference type="InterPro" id="IPR005543">
    <property type="entry name" value="PASTA_dom"/>
</dbReference>
<feature type="compositionally biased region" description="Acidic residues" evidence="1">
    <location>
        <begin position="192"/>
        <end position="201"/>
    </location>
</feature>
<gene>
    <name evidence="4" type="ORF">ESU54_10275</name>
</gene>
<proteinExistence type="predicted"/>
<name>A0A5C6YZD8_9FLAO</name>
<evidence type="ECO:0000256" key="1">
    <source>
        <dbReference type="SAM" id="MobiDB-lite"/>
    </source>
</evidence>
<feature type="transmembrane region" description="Helical" evidence="2">
    <location>
        <begin position="12"/>
        <end position="34"/>
    </location>
</feature>
<protein>
    <submittedName>
        <fullName evidence="4">PASTA domain-containing protein</fullName>
    </submittedName>
</protein>
<evidence type="ECO:0000313" key="4">
    <source>
        <dbReference type="EMBL" id="TXD73031.1"/>
    </source>
</evidence>
<keyword evidence="2" id="KW-0812">Transmembrane</keyword>
<dbReference type="AlphaFoldDB" id="A0A5C6YZD8"/>
<dbReference type="Proteomes" id="UP000321497">
    <property type="component" value="Unassembled WGS sequence"/>
</dbReference>
<organism evidence="4 5">
    <name type="scientific">Aequorivita antarctica</name>
    <dbReference type="NCBI Taxonomy" id="153266"/>
    <lineage>
        <taxon>Bacteria</taxon>
        <taxon>Pseudomonadati</taxon>
        <taxon>Bacteroidota</taxon>
        <taxon>Flavobacteriia</taxon>
        <taxon>Flavobacteriales</taxon>
        <taxon>Flavobacteriaceae</taxon>
        <taxon>Aequorivita</taxon>
    </lineage>
</organism>
<feature type="region of interest" description="Disordered" evidence="1">
    <location>
        <begin position="184"/>
        <end position="210"/>
    </location>
</feature>
<dbReference type="PROSITE" id="PS51178">
    <property type="entry name" value="PASTA"/>
    <property type="match status" value="2"/>
</dbReference>
<keyword evidence="2" id="KW-1133">Transmembrane helix</keyword>
<evidence type="ECO:0000256" key="2">
    <source>
        <dbReference type="SAM" id="Phobius"/>
    </source>
</evidence>
<dbReference type="Pfam" id="PF03793">
    <property type="entry name" value="PASTA"/>
    <property type="match status" value="1"/>
</dbReference>
<dbReference type="RefSeq" id="WP_111844190.1">
    <property type="nucleotide sequence ID" value="NZ_UEGI01000005.1"/>
</dbReference>
<sequence>MTFFQFVFSKTFLKQLLLAIVALLVLAFLILWWLRFSTNHNETIEVPNLAKMSLDKVEEVLDEMDLRYEILDSANYNPEYPKYSVIEQIPKSGKFVKENRKLYLTLNPSGFRKIEVPDVLGRTRRQAEPTLLAMGFKIGKISFSPHISDNVLEMRYKGEKLVPGTPLQKTSIIDLIVGDESLNRIQSNEESTSGDEEAPVENEEKNNGEF</sequence>
<feature type="domain" description="PASTA" evidence="3">
    <location>
        <begin position="110"/>
        <end position="179"/>
    </location>
</feature>
<dbReference type="OrthoDB" id="9803895at2"/>
<dbReference type="SMART" id="SM00740">
    <property type="entry name" value="PASTA"/>
    <property type="match status" value="2"/>
</dbReference>
<dbReference type="SUPFAM" id="SSF54184">
    <property type="entry name" value="Penicillin-binding protein 2x (pbp-2x), c-terminal domain"/>
    <property type="match status" value="1"/>
</dbReference>
<dbReference type="Gene3D" id="3.30.10.20">
    <property type="match status" value="2"/>
</dbReference>
<keyword evidence="5" id="KW-1185">Reference proteome</keyword>
<reference evidence="4 5" key="1">
    <citation type="submission" date="2019-08" db="EMBL/GenBank/DDBJ databases">
        <title>Genome of Aequorivita antarctica SW49 (type strain).</title>
        <authorList>
            <person name="Bowman J.P."/>
        </authorList>
    </citation>
    <scope>NUCLEOTIDE SEQUENCE [LARGE SCALE GENOMIC DNA]</scope>
    <source>
        <strain evidence="4 5">SW49</strain>
    </source>
</reference>
<dbReference type="CDD" id="cd06577">
    <property type="entry name" value="PASTA_pknB"/>
    <property type="match status" value="2"/>
</dbReference>
<dbReference type="EMBL" id="VORT01000006">
    <property type="protein sequence ID" value="TXD73031.1"/>
    <property type="molecule type" value="Genomic_DNA"/>
</dbReference>
<accession>A0A5C6YZD8</accession>
<evidence type="ECO:0000313" key="5">
    <source>
        <dbReference type="Proteomes" id="UP000321497"/>
    </source>
</evidence>
<keyword evidence="2" id="KW-0472">Membrane</keyword>